<dbReference type="InterPro" id="IPR002130">
    <property type="entry name" value="Cyclophilin-type_PPIase_dom"/>
</dbReference>
<dbReference type="GO" id="GO:0003755">
    <property type="term" value="F:peptidyl-prolyl cis-trans isomerase activity"/>
    <property type="evidence" value="ECO:0007669"/>
    <property type="project" value="UniProtKB-UniRule"/>
</dbReference>
<dbReference type="PIRSF" id="PIRSF001467">
    <property type="entry name" value="Peptidylpro_ismrse"/>
    <property type="match status" value="1"/>
</dbReference>
<proteinExistence type="inferred from homology"/>
<dbReference type="PANTHER" id="PTHR11071:SF561">
    <property type="entry name" value="PEPTIDYL-PROLYL CIS-TRANS ISOMERASE D-RELATED"/>
    <property type="match status" value="1"/>
</dbReference>
<dbReference type="EMBL" id="BJWK01000006">
    <property type="protein sequence ID" value="GEM08878.1"/>
    <property type="molecule type" value="Genomic_DNA"/>
</dbReference>
<organism evidence="6 7">
    <name type="scientific">Rhodotorula toruloides</name>
    <name type="common">Yeast</name>
    <name type="synonym">Rhodosporidium toruloides</name>
    <dbReference type="NCBI Taxonomy" id="5286"/>
    <lineage>
        <taxon>Eukaryota</taxon>
        <taxon>Fungi</taxon>
        <taxon>Dikarya</taxon>
        <taxon>Basidiomycota</taxon>
        <taxon>Pucciniomycotina</taxon>
        <taxon>Microbotryomycetes</taxon>
        <taxon>Sporidiobolales</taxon>
        <taxon>Sporidiobolaceae</taxon>
        <taxon>Rhodotorula</taxon>
    </lineage>
</organism>
<comment type="function">
    <text evidence="4">PPIases accelerate the folding of proteins. It catalyzes the cis-trans isomerization of proline imidic peptide bonds in oligopeptides.</text>
</comment>
<dbReference type="PANTHER" id="PTHR11071">
    <property type="entry name" value="PEPTIDYL-PROLYL CIS-TRANS ISOMERASE"/>
    <property type="match status" value="1"/>
</dbReference>
<comment type="similarity">
    <text evidence="4">Belongs to the cyclophilin-type PPIase family.</text>
</comment>
<name>A0A511KET2_RHOTO</name>
<reference evidence="6 7" key="1">
    <citation type="submission" date="2019-07" db="EMBL/GenBank/DDBJ databases">
        <title>Rhodotorula toruloides NBRC10032 genome sequencing.</title>
        <authorList>
            <person name="Shida Y."/>
            <person name="Takaku H."/>
            <person name="Ogasawara W."/>
            <person name="Mori K."/>
        </authorList>
    </citation>
    <scope>NUCLEOTIDE SEQUENCE [LARGE SCALE GENOMIC DNA]</scope>
    <source>
        <strain evidence="6 7">NBRC10032</strain>
    </source>
</reference>
<dbReference type="AlphaFoldDB" id="A0A511KET2"/>
<dbReference type="Pfam" id="PF00160">
    <property type="entry name" value="Pro_isomerase"/>
    <property type="match status" value="1"/>
</dbReference>
<evidence type="ECO:0000256" key="1">
    <source>
        <dbReference type="ARBA" id="ARBA00000971"/>
    </source>
</evidence>
<dbReference type="PRINTS" id="PR00153">
    <property type="entry name" value="CSAPPISMRASE"/>
</dbReference>
<dbReference type="Gene3D" id="2.40.100.10">
    <property type="entry name" value="Cyclophilin-like"/>
    <property type="match status" value="1"/>
</dbReference>
<protein>
    <recommendedName>
        <fullName evidence="4">Peptidyl-prolyl cis-trans isomerase</fullName>
        <shortName evidence="4">PPIase</shortName>
        <ecNumber evidence="4">5.2.1.8</ecNumber>
    </recommendedName>
</protein>
<evidence type="ECO:0000259" key="5">
    <source>
        <dbReference type="PROSITE" id="PS50072"/>
    </source>
</evidence>
<dbReference type="Proteomes" id="UP000321518">
    <property type="component" value="Unassembled WGS sequence"/>
</dbReference>
<keyword evidence="2 4" id="KW-0697">Rotamase</keyword>
<dbReference type="SUPFAM" id="SSF50891">
    <property type="entry name" value="Cyclophilin-like"/>
    <property type="match status" value="1"/>
</dbReference>
<dbReference type="CDD" id="cd01926">
    <property type="entry name" value="cyclophilin_ABH_like"/>
    <property type="match status" value="1"/>
</dbReference>
<accession>A0A511KET2</accession>
<comment type="caution">
    <text evidence="6">The sequence shown here is derived from an EMBL/GenBank/DDBJ whole genome shotgun (WGS) entry which is preliminary data.</text>
</comment>
<comment type="catalytic activity">
    <reaction evidence="1 4">
        <text>[protein]-peptidylproline (omega=180) = [protein]-peptidylproline (omega=0)</text>
        <dbReference type="Rhea" id="RHEA:16237"/>
        <dbReference type="Rhea" id="RHEA-COMP:10747"/>
        <dbReference type="Rhea" id="RHEA-COMP:10748"/>
        <dbReference type="ChEBI" id="CHEBI:83833"/>
        <dbReference type="ChEBI" id="CHEBI:83834"/>
        <dbReference type="EC" id="5.2.1.8"/>
    </reaction>
</comment>
<evidence type="ECO:0000313" key="7">
    <source>
        <dbReference type="Proteomes" id="UP000321518"/>
    </source>
</evidence>
<dbReference type="InterPro" id="IPR024936">
    <property type="entry name" value="Cyclophilin-type_PPIase"/>
</dbReference>
<dbReference type="GO" id="GO:0000324">
    <property type="term" value="C:fungal-type vacuole"/>
    <property type="evidence" value="ECO:0007669"/>
    <property type="project" value="TreeGrafter"/>
</dbReference>
<evidence type="ECO:0000256" key="4">
    <source>
        <dbReference type="RuleBase" id="RU363019"/>
    </source>
</evidence>
<sequence>MKFLSLALISTLLAVFANVALAAKGPVYFDVEHGGKPMGRIVMGLFGKTVPKTTENFRQLATGEPGFGYEGSHFHRVIKNFMIQGGDFTRGDGTGGKSIYADRFADENFKLRHTGPGLLSMANAGPDTNGSQFFITTVETSWLNNRHVVFGKVLEGMDIVYAIENVPKGHGDKPKEQVKIVKSGELPVDTELDAEGKEIPLRAEL</sequence>
<dbReference type="PROSITE" id="PS00170">
    <property type="entry name" value="CSA_PPIASE_1"/>
    <property type="match status" value="1"/>
</dbReference>
<evidence type="ECO:0000313" key="6">
    <source>
        <dbReference type="EMBL" id="GEM08878.1"/>
    </source>
</evidence>
<dbReference type="FunFam" id="2.40.100.10:FF:000001">
    <property type="entry name" value="Peptidyl-prolyl cis-trans isomerase"/>
    <property type="match status" value="1"/>
</dbReference>
<keyword evidence="3 4" id="KW-0413">Isomerase</keyword>
<evidence type="ECO:0000256" key="3">
    <source>
        <dbReference type="ARBA" id="ARBA00023235"/>
    </source>
</evidence>
<dbReference type="InterPro" id="IPR020892">
    <property type="entry name" value="Cyclophilin-type_PPIase_CS"/>
</dbReference>
<dbReference type="PROSITE" id="PS50072">
    <property type="entry name" value="CSA_PPIASE_2"/>
    <property type="match status" value="1"/>
</dbReference>
<dbReference type="GO" id="GO:0005783">
    <property type="term" value="C:endoplasmic reticulum"/>
    <property type="evidence" value="ECO:0007669"/>
    <property type="project" value="TreeGrafter"/>
</dbReference>
<dbReference type="EC" id="5.2.1.8" evidence="4"/>
<feature type="domain" description="PPIase cyclophilin-type" evidence="5">
    <location>
        <begin position="28"/>
        <end position="185"/>
    </location>
</feature>
<dbReference type="OrthoDB" id="193499at2759"/>
<evidence type="ECO:0000256" key="2">
    <source>
        <dbReference type="ARBA" id="ARBA00023110"/>
    </source>
</evidence>
<dbReference type="InterPro" id="IPR029000">
    <property type="entry name" value="Cyclophilin-like_dom_sf"/>
</dbReference>
<keyword evidence="4" id="KW-0732">Signal</keyword>
<gene>
    <name evidence="6" type="ORF">Rt10032_c06g2895</name>
</gene>
<dbReference type="GO" id="GO:0016018">
    <property type="term" value="F:cyclosporin A binding"/>
    <property type="evidence" value="ECO:0007669"/>
    <property type="project" value="TreeGrafter"/>
</dbReference>
<feature type="signal peptide" evidence="4">
    <location>
        <begin position="1"/>
        <end position="22"/>
    </location>
</feature>
<feature type="chain" id="PRO_5022264934" description="Peptidyl-prolyl cis-trans isomerase" evidence="4">
    <location>
        <begin position="23"/>
        <end position="205"/>
    </location>
</feature>
<dbReference type="GO" id="GO:0006457">
    <property type="term" value="P:protein folding"/>
    <property type="evidence" value="ECO:0007669"/>
    <property type="project" value="InterPro"/>
</dbReference>